<dbReference type="GO" id="GO:0005634">
    <property type="term" value="C:nucleus"/>
    <property type="evidence" value="ECO:0007669"/>
    <property type="project" value="UniProtKB-SubCell"/>
</dbReference>
<keyword evidence="6" id="KW-0539">Nucleus</keyword>
<feature type="compositionally biased region" description="Low complexity" evidence="7">
    <location>
        <begin position="817"/>
        <end position="826"/>
    </location>
</feature>
<dbReference type="EMBL" id="CAJGYM010000022">
    <property type="protein sequence ID" value="CAD6191600.1"/>
    <property type="molecule type" value="Genomic_DNA"/>
</dbReference>
<dbReference type="AlphaFoldDB" id="A0A8S1HE78"/>
<feature type="compositionally biased region" description="Low complexity" evidence="7">
    <location>
        <begin position="650"/>
        <end position="662"/>
    </location>
</feature>
<feature type="compositionally biased region" description="Acidic residues" evidence="7">
    <location>
        <begin position="837"/>
        <end position="864"/>
    </location>
</feature>
<dbReference type="Gene3D" id="3.30.160.60">
    <property type="entry name" value="Classic Zinc Finger"/>
    <property type="match status" value="2"/>
</dbReference>
<keyword evidence="4" id="KW-0863">Zinc-finger</keyword>
<feature type="region of interest" description="Disordered" evidence="7">
    <location>
        <begin position="27"/>
        <end position="47"/>
    </location>
</feature>
<feature type="compositionally biased region" description="Low complexity" evidence="7">
    <location>
        <begin position="316"/>
        <end position="333"/>
    </location>
</feature>
<evidence type="ECO:0000256" key="3">
    <source>
        <dbReference type="ARBA" id="ARBA00022737"/>
    </source>
</evidence>
<accession>A0A8S1HE78</accession>
<feature type="domain" description="C2H2-type" evidence="8">
    <location>
        <begin position="513"/>
        <end position="534"/>
    </location>
</feature>
<evidence type="ECO:0000256" key="1">
    <source>
        <dbReference type="ARBA" id="ARBA00004123"/>
    </source>
</evidence>
<sequence>MSLLYFNFCSHRSHQFNNALSSPVRLEWSSEKTPADDTSGRRRVHPIRRPVPPPVAFVPPHLCCALRRIRLCVSLGPESPPRFASALAAATVESAPTEAPLSYSQLNQHGAAPHTHTDASARFPAAISSSSTFFASVFFLKQAFMQQLLTTAGMLNGNSTPSSISSLPTKSCIEDIANRLSNRHNGNGYSSQTDSSSNRSLPTEPLQISNNTPSMQLSCIECGITKGNSEDMEVHIKMEHLNWLPFQCPICLTERASDAQMREHLHSYHNKNMNKFIYVDNVTAKRQLQILMDKALSLSVTRRVGAATSSMNGTLSSPSVRNSSRSNKDSSTSAQKEKLASTANDLFQLLDFSADGQLNLNGTSASSKPAPAPSTSTSRKRSHASTSNNDRNGDLVATNTDSLLASISRAAAQNEEEEQPQLNLDDFSLEGASSALVNLFAGAKRAKNDYDDGDGSALDDDQTDESVLDSLNPISVLDNVAALFGNADRSLDDFSSSGKGIKGSNISKKRVLGECSKCQKPVTAGARQMHMFFHLAKDESIFRFRCKFPGCAVEHYRKDQMENHQSKAHGKIDAEMMEDRSLELFQKCQELNHELFVAHRAGSKGQADSQDLSMELLGTKSGSTPGPTAARAEIAYQAQLAAQKDRSNKSKGTNGSTTSGNNPTVARSPTAAVAGSLSNARATPDDEHPLQCRLCGKTMQNRIRGFHILWHMAKDKGINRYTCKYCDFGHDRSQSVQTHGKKEHNSEDNVEDRIAEYQDDVKEMSEACFGFQALFAQDNRRRSKIPAAIPKDKKYDETTALILGDVSPTNELDDAASGDLGGSSSDDGIEDLKDLVGGEDEEEDVEEQENDPEQENDEEQDEEKDTASTKRKRRSFARFGIRPKKSRGKKEEMAALRNISMLLGGAQYYRKKVNEQAYCEKCGKLTNSRMSEHAYSHMDEPLFLCPCCDAYKGHHCRDTVMKHMRESHPNQGDRCIDNRLKHAAGIKQMIQECYPAYFIDMPLPSESDVKKIVDLCGGEATSSIAGIDEYLRALRKNKERTSAGSGSSNGAEEEDEPFDDDEAVAAASSVEDEMTRWLKDEGEEDAGLEMEADVDDGF</sequence>
<evidence type="ECO:0000259" key="8">
    <source>
        <dbReference type="SMART" id="SM00355"/>
    </source>
</evidence>
<dbReference type="InterPro" id="IPR050888">
    <property type="entry name" value="ZnF_C2H2-type_TF"/>
</dbReference>
<dbReference type="GO" id="GO:0008270">
    <property type="term" value="F:zinc ion binding"/>
    <property type="evidence" value="ECO:0007669"/>
    <property type="project" value="UniProtKB-KW"/>
</dbReference>
<feature type="domain" description="C2H2-type" evidence="8">
    <location>
        <begin position="721"/>
        <end position="744"/>
    </location>
</feature>
<feature type="domain" description="C2H2-type" evidence="8">
    <location>
        <begin position="246"/>
        <end position="269"/>
    </location>
</feature>
<name>A0A8S1HE78_9PELO</name>
<feature type="compositionally biased region" description="Low complexity" evidence="7">
    <location>
        <begin position="363"/>
        <end position="377"/>
    </location>
</feature>
<evidence type="ECO:0000256" key="2">
    <source>
        <dbReference type="ARBA" id="ARBA00022723"/>
    </source>
</evidence>
<dbReference type="InterPro" id="IPR013087">
    <property type="entry name" value="Znf_C2H2_type"/>
</dbReference>
<feature type="compositionally biased region" description="Basic residues" evidence="7">
    <location>
        <begin position="869"/>
        <end position="888"/>
    </location>
</feature>
<proteinExistence type="predicted"/>
<feature type="compositionally biased region" description="Acidic residues" evidence="7">
    <location>
        <begin position="1051"/>
        <end position="1063"/>
    </location>
</feature>
<feature type="domain" description="C2H2-type" evidence="8">
    <location>
        <begin position="544"/>
        <end position="569"/>
    </location>
</feature>
<comment type="caution">
    <text evidence="9">The sequence shown here is derived from an EMBL/GenBank/DDBJ whole genome shotgun (WGS) entry which is preliminary data.</text>
</comment>
<feature type="domain" description="C2H2-type" evidence="8">
    <location>
        <begin position="217"/>
        <end position="240"/>
    </location>
</feature>
<feature type="region of interest" description="Disordered" evidence="7">
    <location>
        <begin position="1039"/>
        <end position="1098"/>
    </location>
</feature>
<organism evidence="9 10">
    <name type="scientific">Caenorhabditis auriculariae</name>
    <dbReference type="NCBI Taxonomy" id="2777116"/>
    <lineage>
        <taxon>Eukaryota</taxon>
        <taxon>Metazoa</taxon>
        <taxon>Ecdysozoa</taxon>
        <taxon>Nematoda</taxon>
        <taxon>Chromadorea</taxon>
        <taxon>Rhabditida</taxon>
        <taxon>Rhabditina</taxon>
        <taxon>Rhabditomorpha</taxon>
        <taxon>Rhabditoidea</taxon>
        <taxon>Rhabditidae</taxon>
        <taxon>Peloderinae</taxon>
        <taxon>Caenorhabditis</taxon>
    </lineage>
</organism>
<evidence type="ECO:0000256" key="6">
    <source>
        <dbReference type="ARBA" id="ARBA00023242"/>
    </source>
</evidence>
<evidence type="ECO:0000256" key="4">
    <source>
        <dbReference type="ARBA" id="ARBA00022771"/>
    </source>
</evidence>
<dbReference type="SMART" id="SM00355">
    <property type="entry name" value="ZnF_C2H2"/>
    <property type="match status" value="7"/>
</dbReference>
<feature type="region of interest" description="Disordered" evidence="7">
    <location>
        <begin position="183"/>
        <end position="208"/>
    </location>
</feature>
<keyword evidence="3" id="KW-0677">Repeat</keyword>
<evidence type="ECO:0000256" key="7">
    <source>
        <dbReference type="SAM" id="MobiDB-lite"/>
    </source>
</evidence>
<feature type="region of interest" description="Disordered" evidence="7">
    <location>
        <begin position="360"/>
        <end position="396"/>
    </location>
</feature>
<evidence type="ECO:0000256" key="5">
    <source>
        <dbReference type="ARBA" id="ARBA00022833"/>
    </source>
</evidence>
<feature type="domain" description="C2H2-type" evidence="8">
    <location>
        <begin position="917"/>
        <end position="937"/>
    </location>
</feature>
<feature type="domain" description="C2H2-type" evidence="8">
    <location>
        <begin position="943"/>
        <end position="968"/>
    </location>
</feature>
<feature type="region of interest" description="Disordered" evidence="7">
    <location>
        <begin position="640"/>
        <end position="689"/>
    </location>
</feature>
<dbReference type="OrthoDB" id="5844122at2759"/>
<comment type="subcellular location">
    <subcellularLocation>
        <location evidence="1">Nucleus</location>
    </subcellularLocation>
</comment>
<keyword evidence="10" id="KW-1185">Reference proteome</keyword>
<gene>
    <name evidence="9" type="ORF">CAUJ_LOCUS7519</name>
</gene>
<feature type="region of interest" description="Disordered" evidence="7">
    <location>
        <begin position="309"/>
        <end position="337"/>
    </location>
</feature>
<feature type="compositionally biased region" description="Acidic residues" evidence="7">
    <location>
        <begin position="1081"/>
        <end position="1098"/>
    </location>
</feature>
<keyword evidence="5" id="KW-0862">Zinc</keyword>
<evidence type="ECO:0000313" key="10">
    <source>
        <dbReference type="Proteomes" id="UP000835052"/>
    </source>
</evidence>
<dbReference type="Proteomes" id="UP000835052">
    <property type="component" value="Unassembled WGS sequence"/>
</dbReference>
<feature type="region of interest" description="Disordered" evidence="7">
    <location>
        <begin position="806"/>
        <end position="891"/>
    </location>
</feature>
<reference evidence="9" key="1">
    <citation type="submission" date="2020-10" db="EMBL/GenBank/DDBJ databases">
        <authorList>
            <person name="Kikuchi T."/>
        </authorList>
    </citation>
    <scope>NUCLEOTIDE SEQUENCE</scope>
    <source>
        <strain evidence="9">NKZ352</strain>
    </source>
</reference>
<evidence type="ECO:0000313" key="9">
    <source>
        <dbReference type="EMBL" id="CAD6191600.1"/>
    </source>
</evidence>
<dbReference type="PANTHER" id="PTHR24406">
    <property type="entry name" value="TRANSCRIPTIONAL REPRESSOR CTCFL-RELATED"/>
    <property type="match status" value="1"/>
</dbReference>
<keyword evidence="2" id="KW-0479">Metal-binding</keyword>
<feature type="compositionally biased region" description="Basic and acidic residues" evidence="7">
    <location>
        <begin position="28"/>
        <end position="40"/>
    </location>
</feature>
<protein>
    <recommendedName>
        <fullName evidence="8">C2H2-type domain-containing protein</fullName>
    </recommendedName>
</protein>